<dbReference type="EMBL" id="CAWUHB010000054">
    <property type="protein sequence ID" value="CAK7230648.1"/>
    <property type="molecule type" value="Genomic_DNA"/>
</dbReference>
<feature type="compositionally biased region" description="Polar residues" evidence="1">
    <location>
        <begin position="107"/>
        <end position="117"/>
    </location>
</feature>
<evidence type="ECO:0000313" key="3">
    <source>
        <dbReference type="Proteomes" id="UP001642405"/>
    </source>
</evidence>
<evidence type="ECO:0000313" key="2">
    <source>
        <dbReference type="EMBL" id="CAK7230648.1"/>
    </source>
</evidence>
<accession>A0ABP0CFC2</accession>
<protein>
    <submittedName>
        <fullName evidence="2">Uncharacterized protein</fullName>
    </submittedName>
</protein>
<keyword evidence="3" id="KW-1185">Reference proteome</keyword>
<sequence>MAGYQPKYGTIPDSGYGTTSGFGRLSAGRRSAYGGSVASLSTVARVDVGGLQIDNQSTASCVASEHGMPGFFATRHADGRRSSQIHAPQPDYILGSPMMSRDPADLCSNSGINDRQS</sequence>
<reference evidence="2 3" key="1">
    <citation type="submission" date="2024-01" db="EMBL/GenBank/DDBJ databases">
        <authorList>
            <person name="Allen C."/>
            <person name="Tagirdzhanova G."/>
        </authorList>
    </citation>
    <scope>NUCLEOTIDE SEQUENCE [LARGE SCALE GENOMIC DNA]</scope>
</reference>
<name>A0ABP0CFC2_9PEZI</name>
<organism evidence="2 3">
    <name type="scientific">Sporothrix curviconia</name>
    <dbReference type="NCBI Taxonomy" id="1260050"/>
    <lineage>
        <taxon>Eukaryota</taxon>
        <taxon>Fungi</taxon>
        <taxon>Dikarya</taxon>
        <taxon>Ascomycota</taxon>
        <taxon>Pezizomycotina</taxon>
        <taxon>Sordariomycetes</taxon>
        <taxon>Sordariomycetidae</taxon>
        <taxon>Ophiostomatales</taxon>
        <taxon>Ophiostomataceae</taxon>
        <taxon>Sporothrix</taxon>
    </lineage>
</organism>
<feature type="region of interest" description="Disordered" evidence="1">
    <location>
        <begin position="72"/>
        <end position="117"/>
    </location>
</feature>
<feature type="non-terminal residue" evidence="2">
    <location>
        <position position="117"/>
    </location>
</feature>
<gene>
    <name evidence="2" type="ORF">SCUCBS95973_007646</name>
</gene>
<comment type="caution">
    <text evidence="2">The sequence shown here is derived from an EMBL/GenBank/DDBJ whole genome shotgun (WGS) entry which is preliminary data.</text>
</comment>
<dbReference type="Proteomes" id="UP001642405">
    <property type="component" value="Unassembled WGS sequence"/>
</dbReference>
<proteinExistence type="predicted"/>
<evidence type="ECO:0000256" key="1">
    <source>
        <dbReference type="SAM" id="MobiDB-lite"/>
    </source>
</evidence>